<evidence type="ECO:0000313" key="2">
    <source>
        <dbReference type="EMBL" id="KAK4206256.1"/>
    </source>
</evidence>
<dbReference type="EMBL" id="MU858458">
    <property type="protein sequence ID" value="KAK4206256.1"/>
    <property type="molecule type" value="Genomic_DNA"/>
</dbReference>
<keyword evidence="3" id="KW-1185">Reference proteome</keyword>
<comment type="caution">
    <text evidence="2">The sequence shown here is derived from an EMBL/GenBank/DDBJ whole genome shotgun (WGS) entry which is preliminary data.</text>
</comment>
<evidence type="ECO:0000256" key="1">
    <source>
        <dbReference type="SAM" id="Phobius"/>
    </source>
</evidence>
<feature type="transmembrane region" description="Helical" evidence="1">
    <location>
        <begin position="6"/>
        <end position="25"/>
    </location>
</feature>
<proteinExistence type="predicted"/>
<dbReference type="AlphaFoldDB" id="A0AAN7AYM4"/>
<keyword evidence="1" id="KW-0812">Transmembrane</keyword>
<name>A0AAN7AYM4_9PEZI</name>
<sequence>MIVGVTIGVLAAIFLAAGALFVVCLRKRNRKDYSRTLTALSRESPGARPEQKPLMIDNSGVTELAADLSSRTQLLHPPPQPTDNRLGHDFNLDGKTFSIESESTDTMSSLPPRPAIRRKAVSMLALGTGREGREVSVMTDTSETLTMGGAGEVDDIHAIT</sequence>
<organism evidence="2 3">
    <name type="scientific">Rhypophila decipiens</name>
    <dbReference type="NCBI Taxonomy" id="261697"/>
    <lineage>
        <taxon>Eukaryota</taxon>
        <taxon>Fungi</taxon>
        <taxon>Dikarya</taxon>
        <taxon>Ascomycota</taxon>
        <taxon>Pezizomycotina</taxon>
        <taxon>Sordariomycetes</taxon>
        <taxon>Sordariomycetidae</taxon>
        <taxon>Sordariales</taxon>
        <taxon>Naviculisporaceae</taxon>
        <taxon>Rhypophila</taxon>
    </lineage>
</organism>
<keyword evidence="1" id="KW-0472">Membrane</keyword>
<accession>A0AAN7AYM4</accession>
<reference evidence="2" key="2">
    <citation type="submission" date="2023-05" db="EMBL/GenBank/DDBJ databases">
        <authorList>
            <consortium name="Lawrence Berkeley National Laboratory"/>
            <person name="Steindorff A."/>
            <person name="Hensen N."/>
            <person name="Bonometti L."/>
            <person name="Westerberg I."/>
            <person name="Brannstrom I.O."/>
            <person name="Guillou S."/>
            <person name="Cros-Aarteil S."/>
            <person name="Calhoun S."/>
            <person name="Haridas S."/>
            <person name="Kuo A."/>
            <person name="Mondo S."/>
            <person name="Pangilinan J."/>
            <person name="Riley R."/>
            <person name="Labutti K."/>
            <person name="Andreopoulos B."/>
            <person name="Lipzen A."/>
            <person name="Chen C."/>
            <person name="Yanf M."/>
            <person name="Daum C."/>
            <person name="Ng V."/>
            <person name="Clum A."/>
            <person name="Ohm R."/>
            <person name="Martin F."/>
            <person name="Silar P."/>
            <person name="Natvig D."/>
            <person name="Lalanne C."/>
            <person name="Gautier V."/>
            <person name="Ament-Velasquez S.L."/>
            <person name="Kruys A."/>
            <person name="Hutchinson M.I."/>
            <person name="Powell A.J."/>
            <person name="Barry K."/>
            <person name="Miller A.N."/>
            <person name="Grigoriev I.V."/>
            <person name="Debuchy R."/>
            <person name="Gladieux P."/>
            <person name="Thoren M.H."/>
            <person name="Johannesson H."/>
        </authorList>
    </citation>
    <scope>NUCLEOTIDE SEQUENCE</scope>
    <source>
        <strain evidence="2">PSN293</strain>
    </source>
</reference>
<evidence type="ECO:0000313" key="3">
    <source>
        <dbReference type="Proteomes" id="UP001301769"/>
    </source>
</evidence>
<gene>
    <name evidence="2" type="ORF">QBC37DRAFT_460338</name>
</gene>
<protein>
    <submittedName>
        <fullName evidence="2">Uncharacterized protein</fullName>
    </submittedName>
</protein>
<dbReference type="Proteomes" id="UP001301769">
    <property type="component" value="Unassembled WGS sequence"/>
</dbReference>
<reference evidence="2" key="1">
    <citation type="journal article" date="2023" name="Mol. Phylogenet. Evol.">
        <title>Genome-scale phylogeny and comparative genomics of the fungal order Sordariales.</title>
        <authorList>
            <person name="Hensen N."/>
            <person name="Bonometti L."/>
            <person name="Westerberg I."/>
            <person name="Brannstrom I.O."/>
            <person name="Guillou S."/>
            <person name="Cros-Aarteil S."/>
            <person name="Calhoun S."/>
            <person name="Haridas S."/>
            <person name="Kuo A."/>
            <person name="Mondo S."/>
            <person name="Pangilinan J."/>
            <person name="Riley R."/>
            <person name="LaButti K."/>
            <person name="Andreopoulos B."/>
            <person name="Lipzen A."/>
            <person name="Chen C."/>
            <person name="Yan M."/>
            <person name="Daum C."/>
            <person name="Ng V."/>
            <person name="Clum A."/>
            <person name="Steindorff A."/>
            <person name="Ohm R.A."/>
            <person name="Martin F."/>
            <person name="Silar P."/>
            <person name="Natvig D.O."/>
            <person name="Lalanne C."/>
            <person name="Gautier V."/>
            <person name="Ament-Velasquez S.L."/>
            <person name="Kruys A."/>
            <person name="Hutchinson M.I."/>
            <person name="Powell A.J."/>
            <person name="Barry K."/>
            <person name="Miller A.N."/>
            <person name="Grigoriev I.V."/>
            <person name="Debuchy R."/>
            <person name="Gladieux P."/>
            <person name="Hiltunen Thoren M."/>
            <person name="Johannesson H."/>
        </authorList>
    </citation>
    <scope>NUCLEOTIDE SEQUENCE</scope>
    <source>
        <strain evidence="2">PSN293</strain>
    </source>
</reference>
<keyword evidence="1" id="KW-1133">Transmembrane helix</keyword>